<dbReference type="Proteomes" id="UP000004221">
    <property type="component" value="Unassembled WGS sequence"/>
</dbReference>
<keyword evidence="3" id="KW-1185">Reference proteome</keyword>
<organism evidence="2 3">
    <name type="scientific">Nitrolancea hollandica Lb</name>
    <dbReference type="NCBI Taxonomy" id="1129897"/>
    <lineage>
        <taxon>Bacteria</taxon>
        <taxon>Pseudomonadati</taxon>
        <taxon>Thermomicrobiota</taxon>
        <taxon>Thermomicrobia</taxon>
        <taxon>Sphaerobacterales</taxon>
        <taxon>Sphaerobacterineae</taxon>
        <taxon>Sphaerobacteraceae</taxon>
        <taxon>Nitrolancea</taxon>
    </lineage>
</organism>
<dbReference type="EMBL" id="CAGS01000002">
    <property type="protein sequence ID" value="CCF82296.1"/>
    <property type="molecule type" value="Genomic_DNA"/>
</dbReference>
<dbReference type="InterPro" id="IPR015797">
    <property type="entry name" value="NUDIX_hydrolase-like_dom_sf"/>
</dbReference>
<name>I4EC84_9BACT</name>
<sequence length="163" mass="18639">MENLKFAPREIFEYILEYAAIPTFDLVIEVPSGGVILVRRKIAPYANQWALPGLRMLKPEGIEDTLVRIAKNEVGLNIDPRKRIFLGQFVGRFRTEHNRQDLSTGYAVRAESVEVILNSDHFSSWKLIDSVEDVPSNIGAMYKFYLECYFDNRGCEVPLPRSG</sequence>
<evidence type="ECO:0000313" key="3">
    <source>
        <dbReference type="Proteomes" id="UP000004221"/>
    </source>
</evidence>
<reference evidence="2 3" key="1">
    <citation type="journal article" date="2012" name="ISME J.">
        <title>Nitrification expanded: discovery, physiology and genomics of a nitrite-oxidizing bacterium from the phylum Chloroflexi.</title>
        <authorList>
            <person name="Sorokin D.Y."/>
            <person name="Lucker S."/>
            <person name="Vejmelkova D."/>
            <person name="Kostrikina N.A."/>
            <person name="Kleerebezem R."/>
            <person name="Rijpstra W.I."/>
            <person name="Damste J.S."/>
            <person name="Le Paslier D."/>
            <person name="Muyzer G."/>
            <person name="Wagner M."/>
            <person name="van Loosdrecht M.C."/>
            <person name="Daims H."/>
        </authorList>
    </citation>
    <scope>NUCLEOTIDE SEQUENCE [LARGE SCALE GENOMIC DNA]</scope>
    <source>
        <strain evidence="3">none</strain>
    </source>
</reference>
<dbReference type="Pfam" id="PF00293">
    <property type="entry name" value="NUDIX"/>
    <property type="match status" value="1"/>
</dbReference>
<dbReference type="OrthoDB" id="542521at2"/>
<accession>I4EC84</accession>
<dbReference type="RefSeq" id="WP_008474402.1">
    <property type="nucleotide sequence ID" value="NZ_CAGS01000002.1"/>
</dbReference>
<dbReference type="Gene3D" id="3.90.79.10">
    <property type="entry name" value="Nucleoside Triphosphate Pyrophosphohydrolase"/>
    <property type="match status" value="1"/>
</dbReference>
<comment type="caution">
    <text evidence="2">The sequence shown here is derived from an EMBL/GenBank/DDBJ whole genome shotgun (WGS) entry which is preliminary data.</text>
</comment>
<proteinExistence type="predicted"/>
<protein>
    <recommendedName>
        <fullName evidence="1">Nudix hydrolase domain-containing protein</fullName>
    </recommendedName>
</protein>
<dbReference type="InterPro" id="IPR000086">
    <property type="entry name" value="NUDIX_hydrolase_dom"/>
</dbReference>
<evidence type="ECO:0000259" key="1">
    <source>
        <dbReference type="Pfam" id="PF00293"/>
    </source>
</evidence>
<dbReference type="SUPFAM" id="SSF55811">
    <property type="entry name" value="Nudix"/>
    <property type="match status" value="1"/>
</dbReference>
<evidence type="ECO:0000313" key="2">
    <source>
        <dbReference type="EMBL" id="CCF82296.1"/>
    </source>
</evidence>
<feature type="domain" description="Nudix hydrolase" evidence="1">
    <location>
        <begin position="23"/>
        <end position="134"/>
    </location>
</feature>
<gene>
    <name evidence="2" type="ORF">NITHO_100012</name>
</gene>
<dbReference type="AlphaFoldDB" id="I4EC84"/>